<sequence>MPRIAFRSLEPIKYKPDKVEREKIDSYERKRVFHNDRVANELESIVAELDVKAFVVSWPLNSSGHMAGECGKVLHLLDQFAERKHPIISFNRPFALLDSRTSFGEPNICENYDFLSEDPRDQTTEMASSALKYFVTTYLDENLKSNGNQMMTASYNQSKFSPSSQLRQI</sequence>
<name>A0A7S0GKF3_9STRA</name>
<evidence type="ECO:0000313" key="1">
    <source>
        <dbReference type="EMBL" id="CAD8425300.1"/>
    </source>
</evidence>
<gene>
    <name evidence="1" type="ORF">PINE0816_LOCUS21460</name>
</gene>
<organism evidence="1">
    <name type="scientific">Proboscia inermis</name>
    <dbReference type="NCBI Taxonomy" id="420281"/>
    <lineage>
        <taxon>Eukaryota</taxon>
        <taxon>Sar</taxon>
        <taxon>Stramenopiles</taxon>
        <taxon>Ochrophyta</taxon>
        <taxon>Bacillariophyta</taxon>
        <taxon>Coscinodiscophyceae</taxon>
        <taxon>Rhizosoleniophycidae</taxon>
        <taxon>Rhizosoleniales</taxon>
        <taxon>Rhizosoleniaceae</taxon>
        <taxon>Proboscia</taxon>
    </lineage>
</organism>
<dbReference type="AlphaFoldDB" id="A0A7S0GKF3"/>
<proteinExistence type="predicted"/>
<protein>
    <submittedName>
        <fullName evidence="1">Uncharacterized protein</fullName>
    </submittedName>
</protein>
<accession>A0A7S0GKF3</accession>
<reference evidence="1" key="1">
    <citation type="submission" date="2021-01" db="EMBL/GenBank/DDBJ databases">
        <authorList>
            <person name="Corre E."/>
            <person name="Pelletier E."/>
            <person name="Niang G."/>
            <person name="Scheremetjew M."/>
            <person name="Finn R."/>
            <person name="Kale V."/>
            <person name="Holt S."/>
            <person name="Cochrane G."/>
            <person name="Meng A."/>
            <person name="Brown T."/>
            <person name="Cohen L."/>
        </authorList>
    </citation>
    <scope>NUCLEOTIDE SEQUENCE</scope>
    <source>
        <strain evidence="1">CCAP1064/1</strain>
    </source>
</reference>
<dbReference type="EMBL" id="HBEL01046144">
    <property type="protein sequence ID" value="CAD8425300.1"/>
    <property type="molecule type" value="Transcribed_RNA"/>
</dbReference>